<sequence length="673" mass="76922">MDLTTAILAHPRVIAVDVDLNSRAELASVFIKAFDDKGNEFPIDFDDAWRFLGYSTKANGLRKLKGGGFREGLDYRGTKGGVIQTDEGSYEGFAPDKYYMTINAFELFAMIAMTETGNKVRQFFRAMRDAYVELTHMLQSGTDREQAYILTYEKKNCTYVAAIQQQPRLCKFGFTTNIKERYSAHRRTFTTPYFFELRHVVEADDPKKAEEIFKNFPDIKDNVQQLKIGGSIQRETSLMPDTMTEERLYFLMRKACRQSASQDIVMSDSHDYLEIEREKTQQMQLQVQLQRDVELEKYRMDHEYRMEVFKRKRCEEDDEGGDTPDHGGKAQKGVTPRAGPKDDDSRKEQTTDEAALDEEEEAVASHDDEPEEPPRGSNVEAGGEEEREAVVDNTPDATQFERNVHEHIRSLCEFGVDERSMRTVDRFRTDRIPLFEAFVERYGKTTRRKFYTAVIRLEGVTSTVYSTGGRHGIEGFSGIRLKDRPSSDADEDLILQFIQEDCELGDDDLLVSKADLFEALQAFGAARGWQKFHRGHGSTMSKVLTAKGVREVDVRWRGVNSRVFAGIRPKRGYPTPQEVFRQFLGARTQKREGSLVKRAVLLNRFSKYAKECCKELVTPLTSLKMTQEMGVFGFKLVTAGRDMCFEVAEKVVMRGAYDSITPKVLFTSPANEL</sequence>
<feature type="compositionally biased region" description="Basic and acidic residues" evidence="1">
    <location>
        <begin position="339"/>
        <end position="350"/>
    </location>
</feature>
<dbReference type="EMBL" id="DF238033">
    <property type="protein sequence ID" value="GAQ92650.1"/>
    <property type="molecule type" value="Genomic_DNA"/>
</dbReference>
<evidence type="ECO:0000313" key="2">
    <source>
        <dbReference type="EMBL" id="GAQ92650.1"/>
    </source>
</evidence>
<evidence type="ECO:0000256" key="1">
    <source>
        <dbReference type="SAM" id="MobiDB-lite"/>
    </source>
</evidence>
<proteinExistence type="predicted"/>
<protein>
    <submittedName>
        <fullName evidence="2">Uncharacterized protein</fullName>
    </submittedName>
</protein>
<dbReference type="Proteomes" id="UP000054558">
    <property type="component" value="Unassembled WGS sequence"/>
</dbReference>
<reference evidence="2 3" key="1">
    <citation type="journal article" date="2014" name="Nat. Commun.">
        <title>Klebsormidium flaccidum genome reveals primary factors for plant terrestrial adaptation.</title>
        <authorList>
            <person name="Hori K."/>
            <person name="Maruyama F."/>
            <person name="Fujisawa T."/>
            <person name="Togashi T."/>
            <person name="Yamamoto N."/>
            <person name="Seo M."/>
            <person name="Sato S."/>
            <person name="Yamada T."/>
            <person name="Mori H."/>
            <person name="Tajima N."/>
            <person name="Moriyama T."/>
            <person name="Ikeuchi M."/>
            <person name="Watanabe M."/>
            <person name="Wada H."/>
            <person name="Kobayashi K."/>
            <person name="Saito M."/>
            <person name="Masuda T."/>
            <person name="Sasaki-Sekimoto Y."/>
            <person name="Mashiguchi K."/>
            <person name="Awai K."/>
            <person name="Shimojima M."/>
            <person name="Masuda S."/>
            <person name="Iwai M."/>
            <person name="Nobusawa T."/>
            <person name="Narise T."/>
            <person name="Kondo S."/>
            <person name="Saito H."/>
            <person name="Sato R."/>
            <person name="Murakawa M."/>
            <person name="Ihara Y."/>
            <person name="Oshima-Yamada Y."/>
            <person name="Ohtaka K."/>
            <person name="Satoh M."/>
            <person name="Sonobe K."/>
            <person name="Ishii M."/>
            <person name="Ohtani R."/>
            <person name="Kanamori-Sato M."/>
            <person name="Honoki R."/>
            <person name="Miyazaki D."/>
            <person name="Mochizuki H."/>
            <person name="Umetsu J."/>
            <person name="Higashi K."/>
            <person name="Shibata D."/>
            <person name="Kamiya Y."/>
            <person name="Sato N."/>
            <person name="Nakamura Y."/>
            <person name="Tabata S."/>
            <person name="Ida S."/>
            <person name="Kurokawa K."/>
            <person name="Ohta H."/>
        </authorList>
    </citation>
    <scope>NUCLEOTIDE SEQUENCE [LARGE SCALE GENOMIC DNA]</scope>
    <source>
        <strain evidence="2 3">NIES-2285</strain>
    </source>
</reference>
<evidence type="ECO:0000313" key="3">
    <source>
        <dbReference type="Proteomes" id="UP000054558"/>
    </source>
</evidence>
<keyword evidence="3" id="KW-1185">Reference proteome</keyword>
<organism evidence="2 3">
    <name type="scientific">Klebsormidium nitens</name>
    <name type="common">Green alga</name>
    <name type="synonym">Ulothrix nitens</name>
    <dbReference type="NCBI Taxonomy" id="105231"/>
    <lineage>
        <taxon>Eukaryota</taxon>
        <taxon>Viridiplantae</taxon>
        <taxon>Streptophyta</taxon>
        <taxon>Klebsormidiophyceae</taxon>
        <taxon>Klebsormidiales</taxon>
        <taxon>Klebsormidiaceae</taxon>
        <taxon>Klebsormidium</taxon>
    </lineage>
</organism>
<dbReference type="AlphaFoldDB" id="A0A1Y1IP52"/>
<feature type="region of interest" description="Disordered" evidence="1">
    <location>
        <begin position="314"/>
        <end position="402"/>
    </location>
</feature>
<name>A0A1Y1IP52_KLENI</name>
<accession>A0A1Y1IP52</accession>
<gene>
    <name evidence="2" type="ORF">KFL_010840020</name>
</gene>